<gene>
    <name evidence="7" type="ORF">PQQ73_27380</name>
</gene>
<keyword evidence="8" id="KW-1185">Reference proteome</keyword>
<dbReference type="InterPro" id="IPR000700">
    <property type="entry name" value="PAS-assoc_C"/>
</dbReference>
<dbReference type="InterPro" id="IPR050482">
    <property type="entry name" value="Sensor_HK_TwoCompSys"/>
</dbReference>
<evidence type="ECO:0000313" key="8">
    <source>
        <dbReference type="Proteomes" id="UP001629392"/>
    </source>
</evidence>
<keyword evidence="1" id="KW-0808">Transferase</keyword>
<sequence length="370" mass="40888">MPKSNSALYRSCNLSDIQLSHRYRLLVETVEDYAIFMLDAGGNVTSWNPGAERAKGYPPEEIIGRHFSVFYTPDDLATDKPARLLAAAALRGRVEDEGWRVRKDGSRFWANVIITAVHDENGILLGFAKITRDLSERQRLGEFESAAAASALVHQARENEQKRIARELHDDLGQQITALKMALARHETELLQHVSEEATGLLRSVREIADQMDTMAKSLRRVAADLRPPVLDDLGLEAALEWMTEAFEQRYSVPVRCDIQALPLRLNDLAAISLYRVAQEALTNVARHARANEVSVTLSADERHCHLRIHDDGVGLAEGSTLRGDAFGLLGMRERILQLGGVLSVQSTPGDGVTIAAHVPLARILVEATP</sequence>
<dbReference type="Gene3D" id="3.30.450.20">
    <property type="entry name" value="PAS domain"/>
    <property type="match status" value="1"/>
</dbReference>
<feature type="domain" description="PAS" evidence="5">
    <location>
        <begin position="22"/>
        <end position="75"/>
    </location>
</feature>
<evidence type="ECO:0000259" key="5">
    <source>
        <dbReference type="PROSITE" id="PS50112"/>
    </source>
</evidence>
<dbReference type="InterPro" id="IPR005467">
    <property type="entry name" value="His_kinase_dom"/>
</dbReference>
<dbReference type="InterPro" id="IPR036890">
    <property type="entry name" value="HATPase_C_sf"/>
</dbReference>
<dbReference type="NCBIfam" id="TIGR00229">
    <property type="entry name" value="sensory_box"/>
    <property type="match status" value="1"/>
</dbReference>
<dbReference type="Gene3D" id="3.30.565.10">
    <property type="entry name" value="Histidine kinase-like ATPase, C-terminal domain"/>
    <property type="match status" value="1"/>
</dbReference>
<reference evidence="7 8" key="1">
    <citation type="journal article" date="2024" name="Chem. Sci.">
        <title>Discovery of megapolipeptins by genome mining of a Burkholderiales bacteria collection.</title>
        <authorList>
            <person name="Paulo B.S."/>
            <person name="Recchia M.J.J."/>
            <person name="Lee S."/>
            <person name="Fergusson C.H."/>
            <person name="Romanowski S.B."/>
            <person name="Hernandez A."/>
            <person name="Krull N."/>
            <person name="Liu D.Y."/>
            <person name="Cavanagh H."/>
            <person name="Bos A."/>
            <person name="Gray C.A."/>
            <person name="Murphy B.T."/>
            <person name="Linington R.G."/>
            <person name="Eustaquio A.S."/>
        </authorList>
    </citation>
    <scope>NUCLEOTIDE SEQUENCE [LARGE SCALE GENOMIC DNA]</scope>
    <source>
        <strain evidence="7 8">RL17-350-BIC-E</strain>
    </source>
</reference>
<dbReference type="SMART" id="SM00387">
    <property type="entry name" value="HATPase_c"/>
    <property type="match status" value="1"/>
</dbReference>
<feature type="domain" description="Histidine kinase" evidence="4">
    <location>
        <begin position="167"/>
        <end position="363"/>
    </location>
</feature>
<evidence type="ECO:0000256" key="1">
    <source>
        <dbReference type="ARBA" id="ARBA00022679"/>
    </source>
</evidence>
<dbReference type="EMBL" id="JAQQCL010000026">
    <property type="protein sequence ID" value="MFM0720046.1"/>
    <property type="molecule type" value="Genomic_DNA"/>
</dbReference>
<dbReference type="PROSITE" id="PS50112">
    <property type="entry name" value="PAS"/>
    <property type="match status" value="1"/>
</dbReference>
<dbReference type="Pfam" id="PF13426">
    <property type="entry name" value="PAS_9"/>
    <property type="match status" value="1"/>
</dbReference>
<evidence type="ECO:0000313" key="7">
    <source>
        <dbReference type="EMBL" id="MFM0720046.1"/>
    </source>
</evidence>
<dbReference type="InterPro" id="IPR003594">
    <property type="entry name" value="HATPase_dom"/>
</dbReference>
<protein>
    <submittedName>
        <fullName evidence="7">PAS domain-containing sensor histidine kinase</fullName>
    </submittedName>
</protein>
<dbReference type="RefSeq" id="WP_408147709.1">
    <property type="nucleotide sequence ID" value="NZ_JAQQCL010000026.1"/>
</dbReference>
<evidence type="ECO:0000259" key="4">
    <source>
        <dbReference type="PROSITE" id="PS50109"/>
    </source>
</evidence>
<dbReference type="SUPFAM" id="SSF55785">
    <property type="entry name" value="PYP-like sensor domain (PAS domain)"/>
    <property type="match status" value="1"/>
</dbReference>
<dbReference type="PROSITE" id="PS50113">
    <property type="entry name" value="PAC"/>
    <property type="match status" value="1"/>
</dbReference>
<organism evidence="7 8">
    <name type="scientific">Paraburkholderia strydomiana</name>
    <dbReference type="NCBI Taxonomy" id="1245417"/>
    <lineage>
        <taxon>Bacteria</taxon>
        <taxon>Pseudomonadati</taxon>
        <taxon>Pseudomonadota</taxon>
        <taxon>Betaproteobacteria</taxon>
        <taxon>Burkholderiales</taxon>
        <taxon>Burkholderiaceae</taxon>
        <taxon>Paraburkholderia</taxon>
    </lineage>
</organism>
<dbReference type="InterPro" id="IPR000014">
    <property type="entry name" value="PAS"/>
</dbReference>
<evidence type="ECO:0000259" key="6">
    <source>
        <dbReference type="PROSITE" id="PS50113"/>
    </source>
</evidence>
<evidence type="ECO:0000256" key="3">
    <source>
        <dbReference type="ARBA" id="ARBA00023012"/>
    </source>
</evidence>
<dbReference type="Pfam" id="PF02518">
    <property type="entry name" value="HATPase_c"/>
    <property type="match status" value="1"/>
</dbReference>
<feature type="domain" description="PAC" evidence="6">
    <location>
        <begin position="94"/>
        <end position="146"/>
    </location>
</feature>
<keyword evidence="2 7" id="KW-0418">Kinase</keyword>
<dbReference type="Pfam" id="PF07730">
    <property type="entry name" value="HisKA_3"/>
    <property type="match status" value="1"/>
</dbReference>
<dbReference type="PROSITE" id="PS50109">
    <property type="entry name" value="HIS_KIN"/>
    <property type="match status" value="1"/>
</dbReference>
<dbReference type="CDD" id="cd16917">
    <property type="entry name" value="HATPase_UhpB-NarQ-NarX-like"/>
    <property type="match status" value="1"/>
</dbReference>
<dbReference type="InterPro" id="IPR011712">
    <property type="entry name" value="Sig_transdc_His_kin_sub3_dim/P"/>
</dbReference>
<comment type="caution">
    <text evidence="7">The sequence shown here is derived from an EMBL/GenBank/DDBJ whole genome shotgun (WGS) entry which is preliminary data.</text>
</comment>
<dbReference type="GO" id="GO:0016301">
    <property type="term" value="F:kinase activity"/>
    <property type="evidence" value="ECO:0007669"/>
    <property type="project" value="UniProtKB-KW"/>
</dbReference>
<dbReference type="Gene3D" id="1.20.5.1930">
    <property type="match status" value="1"/>
</dbReference>
<name>A0ABW9ELX4_9BURK</name>
<dbReference type="SMART" id="SM00091">
    <property type="entry name" value="PAS"/>
    <property type="match status" value="1"/>
</dbReference>
<evidence type="ECO:0000256" key="2">
    <source>
        <dbReference type="ARBA" id="ARBA00022777"/>
    </source>
</evidence>
<accession>A0ABW9ELX4</accession>
<dbReference type="InterPro" id="IPR035965">
    <property type="entry name" value="PAS-like_dom_sf"/>
</dbReference>
<dbReference type="PANTHER" id="PTHR24421:SF59">
    <property type="entry name" value="OXYGEN SENSOR HISTIDINE KINASE NREB"/>
    <property type="match status" value="1"/>
</dbReference>
<keyword evidence="3" id="KW-0902">Two-component regulatory system</keyword>
<dbReference type="SUPFAM" id="SSF55874">
    <property type="entry name" value="ATPase domain of HSP90 chaperone/DNA topoisomerase II/histidine kinase"/>
    <property type="match status" value="1"/>
</dbReference>
<dbReference type="PANTHER" id="PTHR24421">
    <property type="entry name" value="NITRATE/NITRITE SENSOR PROTEIN NARX-RELATED"/>
    <property type="match status" value="1"/>
</dbReference>
<dbReference type="Proteomes" id="UP001629392">
    <property type="component" value="Unassembled WGS sequence"/>
</dbReference>
<proteinExistence type="predicted"/>
<dbReference type="CDD" id="cd00130">
    <property type="entry name" value="PAS"/>
    <property type="match status" value="1"/>
</dbReference>